<accession>A0A930YFN8</accession>
<dbReference type="Pfam" id="PF19888">
    <property type="entry name" value="DUF6361"/>
    <property type="match status" value="1"/>
</dbReference>
<protein>
    <submittedName>
        <fullName evidence="1">Uncharacterized protein</fullName>
    </submittedName>
</protein>
<comment type="caution">
    <text evidence="1">The sequence shown here is derived from an EMBL/GenBank/DDBJ whole genome shotgun (WGS) entry which is preliminary data.</text>
</comment>
<keyword evidence="2" id="KW-1185">Reference proteome</keyword>
<name>A0A930YFN8_9ACTN</name>
<proteinExistence type="predicted"/>
<dbReference type="EMBL" id="JADKPN010000012">
    <property type="protein sequence ID" value="MBF4765013.1"/>
    <property type="molecule type" value="Genomic_DNA"/>
</dbReference>
<dbReference type="InterPro" id="IPR045941">
    <property type="entry name" value="DUF6361"/>
</dbReference>
<dbReference type="Proteomes" id="UP000640489">
    <property type="component" value="Unassembled WGS sequence"/>
</dbReference>
<reference evidence="1" key="1">
    <citation type="submission" date="2020-11" db="EMBL/GenBank/DDBJ databases">
        <title>Nocardioides sp. nov., isolated from Soil of Cynanchum wilfordii Hemsley rhizosphere.</title>
        <authorList>
            <person name="Lee J.-S."/>
            <person name="Suh M.K."/>
            <person name="Kim J.-S."/>
        </authorList>
    </citation>
    <scope>NUCLEOTIDE SEQUENCE</scope>
    <source>
        <strain evidence="1">KCTC 19275</strain>
    </source>
</reference>
<evidence type="ECO:0000313" key="1">
    <source>
        <dbReference type="EMBL" id="MBF4765013.1"/>
    </source>
</evidence>
<evidence type="ECO:0000313" key="2">
    <source>
        <dbReference type="Proteomes" id="UP000640489"/>
    </source>
</evidence>
<dbReference type="AlphaFoldDB" id="A0A930YFN8"/>
<organism evidence="1 2">
    <name type="scientific">Nocardioides islandensis</name>
    <dbReference type="NCBI Taxonomy" id="433663"/>
    <lineage>
        <taxon>Bacteria</taxon>
        <taxon>Bacillati</taxon>
        <taxon>Actinomycetota</taxon>
        <taxon>Actinomycetes</taxon>
        <taxon>Propionibacteriales</taxon>
        <taxon>Nocardioidaceae</taxon>
        <taxon>Nocardioides</taxon>
    </lineage>
</organism>
<dbReference type="RefSeq" id="WP_194708196.1">
    <property type="nucleotide sequence ID" value="NZ_JADKPN010000012.1"/>
</dbReference>
<gene>
    <name evidence="1" type="ORF">ISU07_17920</name>
</gene>
<sequence>MSYFGWLDGDDSQRSAMLEVVKLFEDTSTVDELGIGSVRDTFSNALFPGTSTLHTRVKYFLFIPWLVNDVARHRWPVERSLAELRARESKLIDALLAGGETQGVIGRDARSTLKTMPSALYWASLEHLGVRRWRTSAAGYFRNAIQHGRRGDDPDIDDSRVEHLGMVTLPKMPSDLLDTATFSLDSDEAEFLKSRIAEAQRDSLLAWLVVNHPDSSATWIWEHEARDSFPPDLGALVDEAERVHLTATGPAVLYNLMLAELTGNDDVRDEYRDHLQDWADTVESTQVFKDWDRQQLWARMLALNPRIRPATRLFLDEWWRLAEQGRHQSQEARDLVERRELMLKRSRARITYPDARSTWSAGAGTGLLSYRWEIARGHLNDIAAGLED</sequence>